<comment type="caution">
    <text evidence="1">The sequence shown here is derived from an EMBL/GenBank/DDBJ whole genome shotgun (WGS) entry which is preliminary data.</text>
</comment>
<protein>
    <submittedName>
        <fullName evidence="1">Uncharacterized protein</fullName>
    </submittedName>
</protein>
<dbReference type="Proteomes" id="UP001474120">
    <property type="component" value="Unassembled WGS sequence"/>
</dbReference>
<proteinExistence type="predicted"/>
<accession>A0ABU9L2N9</accession>
<keyword evidence="2" id="KW-1185">Reference proteome</keyword>
<dbReference type="EMBL" id="JBCDNA010000003">
    <property type="protein sequence ID" value="MEL4456707.1"/>
    <property type="molecule type" value="Genomic_DNA"/>
</dbReference>
<reference evidence="1 2" key="1">
    <citation type="submission" date="2024-04" db="EMBL/GenBank/DDBJ databases">
        <title>whole genome sequencing of Lutimonas vermicola strain IMCC1616.</title>
        <authorList>
            <person name="Bae S.S."/>
        </authorList>
    </citation>
    <scope>NUCLEOTIDE SEQUENCE [LARGE SCALE GENOMIC DNA]</scope>
    <source>
        <strain evidence="1 2">IMCC1616</strain>
    </source>
</reference>
<dbReference type="Gene3D" id="3.90.930.1">
    <property type="match status" value="1"/>
</dbReference>
<sequence length="179" mass="21678">MEKDNIEHNQINKPVETYGLFYWRVFDGYKSGDFLYKIKEDFNRLDEFLCELGFQELLSDDEFFYEKTNNKEHLVYKAKSFYQSGVLKFEYTFESENMHSWHSGVENFELFYEDEQPKFRFRYVIDEEDGVTGSYQMFYDNGQMKEEGVLSYSDSSFERYSKEGKLIETFCNDVVKKYE</sequence>
<evidence type="ECO:0000313" key="1">
    <source>
        <dbReference type="EMBL" id="MEL4456707.1"/>
    </source>
</evidence>
<evidence type="ECO:0000313" key="2">
    <source>
        <dbReference type="Proteomes" id="UP001474120"/>
    </source>
</evidence>
<name>A0ABU9L2N9_9FLAO</name>
<gene>
    <name evidence="1" type="ORF">AABB81_12435</name>
</gene>
<organism evidence="1 2">
    <name type="scientific">Lutimonas vermicola</name>
    <dbReference type="NCBI Taxonomy" id="414288"/>
    <lineage>
        <taxon>Bacteria</taxon>
        <taxon>Pseudomonadati</taxon>
        <taxon>Bacteroidota</taxon>
        <taxon>Flavobacteriia</taxon>
        <taxon>Flavobacteriales</taxon>
        <taxon>Flavobacteriaceae</taxon>
        <taxon>Lutimonas</taxon>
    </lineage>
</organism>
<dbReference type="RefSeq" id="WP_342160874.1">
    <property type="nucleotide sequence ID" value="NZ_JBCDNA010000003.1"/>
</dbReference>